<dbReference type="AlphaFoldDB" id="Q2QRT1"/>
<keyword evidence="6" id="KW-0378">Hydrolase</keyword>
<evidence type="ECO:0000256" key="4">
    <source>
        <dbReference type="ARBA" id="ARBA00022722"/>
    </source>
</evidence>
<evidence type="ECO:0000313" key="10">
    <source>
        <dbReference type="EMBL" id="ABA98082.1"/>
    </source>
</evidence>
<dbReference type="GO" id="GO:0006508">
    <property type="term" value="P:proteolysis"/>
    <property type="evidence" value="ECO:0007669"/>
    <property type="project" value="UniProtKB-KW"/>
</dbReference>
<dbReference type="InterPro" id="IPR041588">
    <property type="entry name" value="Integrase_H2C2"/>
</dbReference>
<dbReference type="FunFam" id="3.30.70.270:FF:000020">
    <property type="entry name" value="Transposon Tf2-6 polyprotein-like Protein"/>
    <property type="match status" value="1"/>
</dbReference>
<dbReference type="GO" id="GO:0004519">
    <property type="term" value="F:endonuclease activity"/>
    <property type="evidence" value="ECO:0007669"/>
    <property type="project" value="UniProtKB-KW"/>
</dbReference>
<evidence type="ECO:0000256" key="5">
    <source>
        <dbReference type="ARBA" id="ARBA00022759"/>
    </source>
</evidence>
<dbReference type="PANTHER" id="PTHR35046">
    <property type="entry name" value="ZINC KNUCKLE (CCHC-TYPE) FAMILY PROTEIN"/>
    <property type="match status" value="1"/>
</dbReference>
<feature type="domain" description="Reverse transcriptase" evidence="9">
    <location>
        <begin position="71"/>
        <end position="254"/>
    </location>
</feature>
<dbReference type="Gene3D" id="3.30.70.270">
    <property type="match status" value="2"/>
</dbReference>
<dbReference type="InterPro" id="IPR043502">
    <property type="entry name" value="DNA/RNA_pol_sf"/>
</dbReference>
<gene>
    <name evidence="10" type="ordered locus">LOC_Os12g26500</name>
</gene>
<evidence type="ECO:0000256" key="7">
    <source>
        <dbReference type="ARBA" id="ARBA00022918"/>
    </source>
</evidence>
<dbReference type="Pfam" id="PF17921">
    <property type="entry name" value="Integrase_H2C2"/>
    <property type="match status" value="1"/>
</dbReference>
<evidence type="ECO:0000256" key="8">
    <source>
        <dbReference type="SAM" id="MobiDB-lite"/>
    </source>
</evidence>
<dbReference type="FunFam" id="3.10.10.10:FF:000007">
    <property type="entry name" value="Retrovirus-related Pol polyprotein from transposon 17.6-like Protein"/>
    <property type="match status" value="1"/>
</dbReference>
<evidence type="ECO:0000259" key="9">
    <source>
        <dbReference type="PROSITE" id="PS50878"/>
    </source>
</evidence>
<dbReference type="Pfam" id="PF24626">
    <property type="entry name" value="SH3_Tf2-1"/>
    <property type="match status" value="1"/>
</dbReference>
<reference evidence="10" key="2">
    <citation type="submission" date="2005-04" db="EMBL/GenBank/DDBJ databases">
        <authorList>
            <person name="Buell C.R."/>
            <person name="Wing R.A."/>
            <person name="McCombie W.A."/>
            <person name="Ouyang S."/>
        </authorList>
    </citation>
    <scope>NUCLEOTIDE SEQUENCE</scope>
</reference>
<dbReference type="Gene3D" id="3.10.10.10">
    <property type="entry name" value="HIV Type 1 Reverse Transcriptase, subunit A, domain 1"/>
    <property type="match status" value="2"/>
</dbReference>
<accession>Q2QRT1</accession>
<keyword evidence="2" id="KW-0808">Transferase</keyword>
<feature type="region of interest" description="Disordered" evidence="8">
    <location>
        <begin position="737"/>
        <end position="766"/>
    </location>
</feature>
<keyword evidence="1" id="KW-0645">Protease</keyword>
<dbReference type="GO" id="GO:0008233">
    <property type="term" value="F:peptidase activity"/>
    <property type="evidence" value="ECO:0007669"/>
    <property type="project" value="UniProtKB-KW"/>
</dbReference>
<evidence type="ECO:0000256" key="1">
    <source>
        <dbReference type="ARBA" id="ARBA00022670"/>
    </source>
</evidence>
<dbReference type="PANTHER" id="PTHR35046:SF9">
    <property type="entry name" value="RNA-DIRECTED DNA POLYMERASE"/>
    <property type="match status" value="1"/>
</dbReference>
<dbReference type="Gene3D" id="1.10.340.70">
    <property type="match status" value="1"/>
</dbReference>
<dbReference type="Gene3D" id="3.10.20.370">
    <property type="match status" value="1"/>
</dbReference>
<sequence>MRQGLRGCRCHTWWLAPDVAAVRIVVDRAAAIARCGVSVEAHVNRILEQEYSDVFPKEVPPGLPPVRGIEHQIDLIPGASLPNRAPYRTNPEETKEIQRQVHELLDKGAINNITIRYRHPIPRLDDILDELSGSIVFSKVDLRSGYHQIRMKLGDEWKTAFKTKFGLYEWLVMPFGLTNAPSTFMRLMNEVLRPFIGKFVVVYFDDILIYSKSMGEHFNHLRAVFNALRDARLFGNLEKCTFCTDRVSFLDYVVTPQGIEVDQAKVEAIQSWPTPKTVSQVRSFLGLAGFYRRFVQDFSTIAAPLNALTKKVVPFTWGTSQENAFHMLKDKLTHAPLLQLPNFNKTFELECDASGIGLGGVLLQEGKPVAYFSEKLSGPVLNYSTYDKELYALVRTLETWQHYLWPKKFVIHSDHESLKHIRSQGKLNRRHAKWVEFIESFPYVIKHKKGKENIIANALSRRYTLLTQLDYKIFGLETIKDQYAHDADFNDVLLHCKDGRTWNKFVINDGFVFRANKLCIPASSVRLLLLQEAHGGGLMGHFGAKKTHDILASHFFWPQMRRDVGRAILKKNIKMWEECLPHIEFAYNRSLHSTTKMCPFQIVYGLLPRAPIDLMPLPSSEKLNFDAKQRAELMLKLHETTKENIERMNAKYKFAGDKGRRELNFEPGDLVWLHLRKERFPDLRKSKLMPRADGPFKVLAKINENAYKIDLPADFGVSPTFNVADLKPYLGEEDELESRTTQMQEGEDDEDINTIDTSTSPHIQHDGPITRARARQLNYQDECPRGRVDAHHKFAATIGDGVSVAKAQRLWTVVVGP</sequence>
<reference evidence="10" key="1">
    <citation type="journal article" date="2005" name="BMC Biol.">
        <title>The sequence of rice chromosomes 11 and 12, rich in disease resistance genes and recent gene duplications.</title>
        <authorList>
            <consortium name="The rice chromosomes 11 and 12 sequencing consortia"/>
        </authorList>
    </citation>
    <scope>NUCLEOTIDE SEQUENCE [LARGE SCALE GENOMIC DNA]</scope>
</reference>
<dbReference type="CDD" id="cd01647">
    <property type="entry name" value="RT_LTR"/>
    <property type="match status" value="1"/>
</dbReference>
<protein>
    <submittedName>
        <fullName evidence="10">Retrotransposon protein, putative, Ty3-gypsy subclass</fullName>
    </submittedName>
</protein>
<reference evidence="10" key="3">
    <citation type="submission" date="2006-01" db="EMBL/GenBank/DDBJ databases">
        <authorList>
            <person name="Buell R."/>
        </authorList>
    </citation>
    <scope>NUCLEOTIDE SEQUENCE</scope>
</reference>
<keyword evidence="4" id="KW-0540">Nuclease</keyword>
<dbReference type="CDD" id="cd09274">
    <property type="entry name" value="RNase_HI_RT_Ty3"/>
    <property type="match status" value="1"/>
</dbReference>
<dbReference type="Pfam" id="PF00078">
    <property type="entry name" value="RVT_1"/>
    <property type="match status" value="1"/>
</dbReference>
<dbReference type="InterPro" id="IPR043128">
    <property type="entry name" value="Rev_trsase/Diguanyl_cyclase"/>
</dbReference>
<keyword evidence="5" id="KW-0255">Endonuclease</keyword>
<dbReference type="InterPro" id="IPR056924">
    <property type="entry name" value="SH3_Tf2-1"/>
</dbReference>
<proteinExistence type="predicted"/>
<dbReference type="PROSITE" id="PS50878">
    <property type="entry name" value="RT_POL"/>
    <property type="match status" value="1"/>
</dbReference>
<dbReference type="InterPro" id="IPR000477">
    <property type="entry name" value="RT_dom"/>
</dbReference>
<dbReference type="SUPFAM" id="SSF56672">
    <property type="entry name" value="DNA/RNA polymerases"/>
    <property type="match status" value="1"/>
</dbReference>
<organism evidence="10">
    <name type="scientific">Oryza sativa subsp. japonica</name>
    <name type="common">Rice</name>
    <dbReference type="NCBI Taxonomy" id="39947"/>
    <lineage>
        <taxon>Eukaryota</taxon>
        <taxon>Viridiplantae</taxon>
        <taxon>Streptophyta</taxon>
        <taxon>Embryophyta</taxon>
        <taxon>Tracheophyta</taxon>
        <taxon>Spermatophyta</taxon>
        <taxon>Magnoliopsida</taxon>
        <taxon>Liliopsida</taxon>
        <taxon>Poales</taxon>
        <taxon>Poaceae</taxon>
        <taxon>BOP clade</taxon>
        <taxon>Oryzoideae</taxon>
        <taxon>Oryzeae</taxon>
        <taxon>Oryzinae</taxon>
        <taxon>Oryza</taxon>
        <taxon>Oryza sativa</taxon>
    </lineage>
</organism>
<evidence type="ECO:0000256" key="6">
    <source>
        <dbReference type="ARBA" id="ARBA00022801"/>
    </source>
</evidence>
<dbReference type="GO" id="GO:0003964">
    <property type="term" value="F:RNA-directed DNA polymerase activity"/>
    <property type="evidence" value="ECO:0007669"/>
    <property type="project" value="UniProtKB-KW"/>
</dbReference>
<keyword evidence="3" id="KW-0548">Nucleotidyltransferase</keyword>
<evidence type="ECO:0000256" key="2">
    <source>
        <dbReference type="ARBA" id="ARBA00022679"/>
    </source>
</evidence>
<dbReference type="EMBL" id="DP000011">
    <property type="protein sequence ID" value="ABA98082.1"/>
    <property type="molecule type" value="Genomic_DNA"/>
</dbReference>
<evidence type="ECO:0000256" key="3">
    <source>
        <dbReference type="ARBA" id="ARBA00022695"/>
    </source>
</evidence>
<dbReference type="InterPro" id="IPR041373">
    <property type="entry name" value="RT_RNaseH"/>
</dbReference>
<name>Q2QRT1_ORYSJ</name>
<dbReference type="Pfam" id="PF17917">
    <property type="entry name" value="RT_RNaseH"/>
    <property type="match status" value="1"/>
</dbReference>
<keyword evidence="7" id="KW-0695">RNA-directed DNA polymerase</keyword>